<feature type="coiled-coil region" evidence="13">
    <location>
        <begin position="536"/>
        <end position="563"/>
    </location>
</feature>
<evidence type="ECO:0000256" key="5">
    <source>
        <dbReference type="ARBA" id="ARBA00022606"/>
    </source>
</evidence>
<dbReference type="GO" id="GO:0006355">
    <property type="term" value="P:regulation of DNA-templated transcription"/>
    <property type="evidence" value="ECO:0007669"/>
    <property type="project" value="InterPro"/>
</dbReference>
<keyword evidence="13" id="KW-0175">Coiled coil</keyword>
<evidence type="ECO:0000256" key="4">
    <source>
        <dbReference type="ARBA" id="ARBA00022553"/>
    </source>
</evidence>
<dbReference type="PROSITE" id="PS50110">
    <property type="entry name" value="RESPONSE_REGULATORY"/>
    <property type="match status" value="1"/>
</dbReference>
<proteinExistence type="predicted"/>
<evidence type="ECO:0000259" key="15">
    <source>
        <dbReference type="PROSITE" id="PS50110"/>
    </source>
</evidence>
<evidence type="ECO:0000256" key="6">
    <source>
        <dbReference type="ARBA" id="ARBA00022679"/>
    </source>
</evidence>
<dbReference type="KEGG" id="plon:Pla110_17580"/>
<dbReference type="SMART" id="SM00065">
    <property type="entry name" value="GAF"/>
    <property type="match status" value="1"/>
</dbReference>
<keyword evidence="4 12" id="KW-0597">Phosphoprotein</keyword>
<dbReference type="SUPFAM" id="SSF55781">
    <property type="entry name" value="GAF domain-like"/>
    <property type="match status" value="2"/>
</dbReference>
<keyword evidence="6 16" id="KW-0808">Transferase</keyword>
<dbReference type="Gene3D" id="3.30.450.20">
    <property type="entry name" value="PAS domain"/>
    <property type="match status" value="1"/>
</dbReference>
<dbReference type="Proteomes" id="UP000317178">
    <property type="component" value="Chromosome"/>
</dbReference>
<dbReference type="SUPFAM" id="SSF55785">
    <property type="entry name" value="PYP-like sensor domain (PAS domain)"/>
    <property type="match status" value="1"/>
</dbReference>
<dbReference type="Gene3D" id="3.30.450.270">
    <property type="match status" value="1"/>
</dbReference>
<dbReference type="GO" id="GO:0004673">
    <property type="term" value="F:protein histidine kinase activity"/>
    <property type="evidence" value="ECO:0007669"/>
    <property type="project" value="UniProtKB-EC"/>
</dbReference>
<evidence type="ECO:0000256" key="12">
    <source>
        <dbReference type="PROSITE-ProRule" id="PRU00169"/>
    </source>
</evidence>
<reference evidence="16 17" key="1">
    <citation type="submission" date="2019-02" db="EMBL/GenBank/DDBJ databases">
        <title>Deep-cultivation of Planctomycetes and their phenomic and genomic characterization uncovers novel biology.</title>
        <authorList>
            <person name="Wiegand S."/>
            <person name="Jogler M."/>
            <person name="Boedeker C."/>
            <person name="Pinto D."/>
            <person name="Vollmers J."/>
            <person name="Rivas-Marin E."/>
            <person name="Kohn T."/>
            <person name="Peeters S.H."/>
            <person name="Heuer A."/>
            <person name="Rast P."/>
            <person name="Oberbeckmann S."/>
            <person name="Bunk B."/>
            <person name="Jeske O."/>
            <person name="Meyerdierks A."/>
            <person name="Storesund J.E."/>
            <person name="Kallscheuer N."/>
            <person name="Luecker S."/>
            <person name="Lage O.M."/>
            <person name="Pohl T."/>
            <person name="Merkel B.J."/>
            <person name="Hornburger P."/>
            <person name="Mueller R.-W."/>
            <person name="Bruemmer F."/>
            <person name="Labrenz M."/>
            <person name="Spormann A.M."/>
            <person name="Op den Camp H."/>
            <person name="Overmann J."/>
            <person name="Amann R."/>
            <person name="Jetten M.S.M."/>
            <person name="Mascher T."/>
            <person name="Medema M.H."/>
            <person name="Devos D.P."/>
            <person name="Kaster A.-K."/>
            <person name="Ovreas L."/>
            <person name="Rohde M."/>
            <person name="Galperin M.Y."/>
            <person name="Jogler C."/>
        </authorList>
    </citation>
    <scope>NUCLEOTIDE SEQUENCE [LARGE SCALE GENOMIC DNA]</scope>
    <source>
        <strain evidence="16 17">Pla110</strain>
    </source>
</reference>
<dbReference type="Pfam" id="PF01590">
    <property type="entry name" value="GAF"/>
    <property type="match status" value="1"/>
</dbReference>
<feature type="domain" description="Response regulatory" evidence="15">
    <location>
        <begin position="732"/>
        <end position="843"/>
    </location>
</feature>
<dbReference type="PRINTS" id="PR01033">
    <property type="entry name" value="PHYTOCHROME"/>
</dbReference>
<keyword evidence="8" id="KW-0418">Kinase</keyword>
<evidence type="ECO:0000256" key="1">
    <source>
        <dbReference type="ARBA" id="ARBA00000085"/>
    </source>
</evidence>
<dbReference type="EMBL" id="CP036281">
    <property type="protein sequence ID" value="QDU80036.1"/>
    <property type="molecule type" value="Genomic_DNA"/>
</dbReference>
<dbReference type="SUPFAM" id="SSF55874">
    <property type="entry name" value="ATPase domain of HSP90 chaperone/DNA topoisomerase II/histidine kinase"/>
    <property type="match status" value="1"/>
</dbReference>
<organism evidence="16 17">
    <name type="scientific">Polystyrenella longa</name>
    <dbReference type="NCBI Taxonomy" id="2528007"/>
    <lineage>
        <taxon>Bacteria</taxon>
        <taxon>Pseudomonadati</taxon>
        <taxon>Planctomycetota</taxon>
        <taxon>Planctomycetia</taxon>
        <taxon>Planctomycetales</taxon>
        <taxon>Planctomycetaceae</taxon>
        <taxon>Polystyrenella</taxon>
    </lineage>
</organism>
<keyword evidence="5" id="KW-0716">Sensory transduction</keyword>
<sequence length="847" mass="95287">MKSDFKAALDNCEREPVHIPGSIQPFAALIAFDTENFLVFHFTPNAITFTNVIAPEQSILNREISDLFSNRELIHAVRGALGLPTIQSHRERLGIFQLNDRPVDAAVHISGSQIVLELEDAPGSIERSGTSISRVRTMLGALTRDQGYEPLLETAVKVLRHLTGFDRVMGYRFLNDGSGEVSAEEVAPGLKPFLGLRYPAHDIPPQVRRIALSSPVRVIHDTEQAPLELISNSETPLDLTLCHNRAVSPIHVEYLRNMGIRSTMNFSIIVHGELWGLFAFHHHFPRLLSPDYRAIAELFSQLFSMQLQQELDTQALSRRRAADAVTTQLRHVPVVQSVKLTLDLLSCDLMDVVKAQGIAFKHQNEIYTSGNCPERNAIDAISQSVSEELLAIESIQSVTEYSTIDSRDLNACGGFLSILLDQNFSQLIFFRNEINHEIRWGGMPEKNIEYGPNGPRLHPRSSFDEYIEKIAGHCEPWTQEDFSTITELRAAMLELLYRNIRHSSREWNRQKQHQDVLIAELNHRVKNILALVLSIVRQTRDQCESLEEYVASLEERITALLTAHDLVGGSSAQWISVKQLFEIELSAYLNVERSVILEGPEAALRSDVAPIMALAIHELTSNAVKHGALAASDGVLEISWRTEKGRLKVHWKETIPNPIPPLKRHGFGLTLINRVLSHEDNGETSVQFHERGLEVNFWVPRESYELRTIADIPEPAQLHVDKAHFTDLNIDTVLVVEDNLIISLEMERIFTDMNCKTVRSAASIEEAINIAEMGEINLAIIDVNMNGTPSFSLADRLIELQIPFVFMTGYGNRFPLPENLNSVPRLLKPVNVPLLHHTINELMNSQS</sequence>
<evidence type="ECO:0000256" key="3">
    <source>
        <dbReference type="ARBA" id="ARBA00022543"/>
    </source>
</evidence>
<dbReference type="PROSITE" id="PS50046">
    <property type="entry name" value="PHYTOCHROME_2"/>
    <property type="match status" value="1"/>
</dbReference>
<evidence type="ECO:0000256" key="11">
    <source>
        <dbReference type="ARBA" id="ARBA00023170"/>
    </source>
</evidence>
<keyword evidence="11" id="KW-0675">Receptor</keyword>
<evidence type="ECO:0000259" key="14">
    <source>
        <dbReference type="PROSITE" id="PS50046"/>
    </source>
</evidence>
<evidence type="ECO:0000313" key="16">
    <source>
        <dbReference type="EMBL" id="QDU80036.1"/>
    </source>
</evidence>
<dbReference type="Pfam" id="PF00360">
    <property type="entry name" value="PHY"/>
    <property type="match status" value="1"/>
</dbReference>
<dbReference type="CDD" id="cd16936">
    <property type="entry name" value="HATPase_RsbW-like"/>
    <property type="match status" value="1"/>
</dbReference>
<dbReference type="InterPro" id="IPR003018">
    <property type="entry name" value="GAF"/>
</dbReference>
<dbReference type="InterPro" id="IPR001789">
    <property type="entry name" value="Sig_transdc_resp-reg_receiver"/>
</dbReference>
<dbReference type="InterPro" id="IPR035965">
    <property type="entry name" value="PAS-like_dom_sf"/>
</dbReference>
<dbReference type="InterPro" id="IPR001294">
    <property type="entry name" value="Phytochrome"/>
</dbReference>
<dbReference type="OrthoDB" id="9766459at2"/>
<evidence type="ECO:0000256" key="7">
    <source>
        <dbReference type="ARBA" id="ARBA00022741"/>
    </source>
</evidence>
<feature type="domain" description="Phytochrome chromophore attachment site" evidence="14">
    <location>
        <begin position="147"/>
        <end position="301"/>
    </location>
</feature>
<evidence type="ECO:0000256" key="2">
    <source>
        <dbReference type="ARBA" id="ARBA00012438"/>
    </source>
</evidence>
<dbReference type="InterPro" id="IPR011102">
    <property type="entry name" value="Sig_transdc_His_kinase_HWE"/>
</dbReference>
<evidence type="ECO:0000256" key="13">
    <source>
        <dbReference type="SAM" id="Coils"/>
    </source>
</evidence>
<keyword evidence="7" id="KW-0547">Nucleotide-binding</keyword>
<evidence type="ECO:0000256" key="9">
    <source>
        <dbReference type="ARBA" id="ARBA00022840"/>
    </source>
</evidence>
<accession>A0A518CLE0</accession>
<keyword evidence="3" id="KW-0600">Photoreceptor protein</keyword>
<dbReference type="GO" id="GO:0009881">
    <property type="term" value="F:photoreceptor activity"/>
    <property type="evidence" value="ECO:0007669"/>
    <property type="project" value="UniProtKB-KW"/>
</dbReference>
<name>A0A518CLE0_9PLAN</name>
<dbReference type="InterPro" id="IPR016132">
    <property type="entry name" value="Phyto_chromo_attachment"/>
</dbReference>
<dbReference type="AlphaFoldDB" id="A0A518CLE0"/>
<dbReference type="Gene3D" id="3.30.565.10">
    <property type="entry name" value="Histidine kinase-like ATPase, C-terminal domain"/>
    <property type="match status" value="1"/>
</dbReference>
<dbReference type="InterPro" id="IPR043150">
    <property type="entry name" value="Phytochrome_PHY_sf"/>
</dbReference>
<dbReference type="PANTHER" id="PTHR41523">
    <property type="entry name" value="TWO-COMPONENT SYSTEM SENSOR PROTEIN"/>
    <property type="match status" value="1"/>
</dbReference>
<dbReference type="EC" id="2.7.13.3" evidence="2"/>
<dbReference type="GO" id="GO:0009584">
    <property type="term" value="P:detection of visible light"/>
    <property type="evidence" value="ECO:0007669"/>
    <property type="project" value="InterPro"/>
</dbReference>
<gene>
    <name evidence="16" type="primary">bphP</name>
    <name evidence="16" type="ORF">Pla110_17580</name>
</gene>
<dbReference type="InterPro" id="IPR036890">
    <property type="entry name" value="HATPase_C_sf"/>
</dbReference>
<evidence type="ECO:0000313" key="17">
    <source>
        <dbReference type="Proteomes" id="UP000317178"/>
    </source>
</evidence>
<comment type="catalytic activity">
    <reaction evidence="1">
        <text>ATP + protein L-histidine = ADP + protein N-phospho-L-histidine.</text>
        <dbReference type="EC" id="2.7.13.3"/>
    </reaction>
</comment>
<dbReference type="SMART" id="SM00911">
    <property type="entry name" value="HWE_HK"/>
    <property type="match status" value="1"/>
</dbReference>
<dbReference type="InterPro" id="IPR029016">
    <property type="entry name" value="GAF-like_dom_sf"/>
</dbReference>
<keyword evidence="10" id="KW-0157">Chromophore</keyword>
<keyword evidence="17" id="KW-1185">Reference proteome</keyword>
<keyword evidence="9" id="KW-0067">ATP-binding</keyword>
<dbReference type="InterPro" id="IPR013515">
    <property type="entry name" value="Phytochrome_cen-reg"/>
</dbReference>
<dbReference type="Pfam" id="PF08446">
    <property type="entry name" value="PAS_2"/>
    <property type="match status" value="1"/>
</dbReference>
<evidence type="ECO:0000256" key="8">
    <source>
        <dbReference type="ARBA" id="ARBA00022777"/>
    </source>
</evidence>
<dbReference type="Pfam" id="PF00072">
    <property type="entry name" value="Response_reg"/>
    <property type="match status" value="1"/>
</dbReference>
<dbReference type="SUPFAM" id="SSF52172">
    <property type="entry name" value="CheY-like"/>
    <property type="match status" value="1"/>
</dbReference>
<dbReference type="GO" id="GO:0000160">
    <property type="term" value="P:phosphorelay signal transduction system"/>
    <property type="evidence" value="ECO:0007669"/>
    <property type="project" value="InterPro"/>
</dbReference>
<dbReference type="InterPro" id="IPR013654">
    <property type="entry name" value="PAS_2"/>
</dbReference>
<dbReference type="Gene3D" id="3.30.450.40">
    <property type="match status" value="1"/>
</dbReference>
<evidence type="ECO:0000256" key="10">
    <source>
        <dbReference type="ARBA" id="ARBA00022991"/>
    </source>
</evidence>
<dbReference type="Gene3D" id="3.40.50.2300">
    <property type="match status" value="1"/>
</dbReference>
<feature type="modified residue" description="4-aspartylphosphate" evidence="12">
    <location>
        <position position="782"/>
    </location>
</feature>
<dbReference type="RefSeq" id="WP_144995112.1">
    <property type="nucleotide sequence ID" value="NZ_CP036281.1"/>
</dbReference>
<dbReference type="GO" id="GO:0005524">
    <property type="term" value="F:ATP binding"/>
    <property type="evidence" value="ECO:0007669"/>
    <property type="project" value="UniProtKB-KW"/>
</dbReference>
<dbReference type="Pfam" id="PF07536">
    <property type="entry name" value="HWE_HK"/>
    <property type="match status" value="1"/>
</dbReference>
<dbReference type="InterPro" id="IPR011006">
    <property type="entry name" value="CheY-like_superfamily"/>
</dbReference>
<dbReference type="PANTHER" id="PTHR41523:SF7">
    <property type="entry name" value="HISTIDINE KINASE"/>
    <property type="match status" value="1"/>
</dbReference>
<protein>
    <recommendedName>
        <fullName evidence="2">histidine kinase</fullName>
        <ecNumber evidence="2">2.7.13.3</ecNumber>
    </recommendedName>
</protein>
<dbReference type="SMART" id="SM00448">
    <property type="entry name" value="REC"/>
    <property type="match status" value="1"/>
</dbReference>